<reference evidence="1 2" key="1">
    <citation type="journal article" date="2021" name="Commun. Biol.">
        <title>The genome of Shorea leprosula (Dipterocarpaceae) highlights the ecological relevance of drought in aseasonal tropical rainforests.</title>
        <authorList>
            <person name="Ng K.K.S."/>
            <person name="Kobayashi M.J."/>
            <person name="Fawcett J.A."/>
            <person name="Hatakeyama M."/>
            <person name="Paape T."/>
            <person name="Ng C.H."/>
            <person name="Ang C.C."/>
            <person name="Tnah L.H."/>
            <person name="Lee C.T."/>
            <person name="Nishiyama T."/>
            <person name="Sese J."/>
            <person name="O'Brien M.J."/>
            <person name="Copetti D."/>
            <person name="Mohd Noor M.I."/>
            <person name="Ong R.C."/>
            <person name="Putra M."/>
            <person name="Sireger I.Z."/>
            <person name="Indrioko S."/>
            <person name="Kosugi Y."/>
            <person name="Izuno A."/>
            <person name="Isagi Y."/>
            <person name="Lee S.L."/>
            <person name="Shimizu K.K."/>
        </authorList>
    </citation>
    <scope>NUCLEOTIDE SEQUENCE [LARGE SCALE GENOMIC DNA]</scope>
    <source>
        <strain evidence="1">214</strain>
    </source>
</reference>
<dbReference type="PROSITE" id="PS51257">
    <property type="entry name" value="PROKAR_LIPOPROTEIN"/>
    <property type="match status" value="1"/>
</dbReference>
<proteinExistence type="predicted"/>
<dbReference type="EMBL" id="BPVZ01000110">
    <property type="protein sequence ID" value="GKV35415.1"/>
    <property type="molecule type" value="Genomic_DNA"/>
</dbReference>
<gene>
    <name evidence="1" type="ORF">SLEP1_g43682</name>
</gene>
<comment type="caution">
    <text evidence="1">The sequence shown here is derived from an EMBL/GenBank/DDBJ whole genome shotgun (WGS) entry which is preliminary data.</text>
</comment>
<name>A0AAV5LEA8_9ROSI</name>
<dbReference type="Proteomes" id="UP001054252">
    <property type="component" value="Unassembled WGS sequence"/>
</dbReference>
<evidence type="ECO:0000313" key="1">
    <source>
        <dbReference type="EMBL" id="GKV35415.1"/>
    </source>
</evidence>
<keyword evidence="2" id="KW-1185">Reference proteome</keyword>
<dbReference type="AlphaFoldDB" id="A0AAV5LEA8"/>
<protein>
    <recommendedName>
        <fullName evidence="3">Reverse transcriptase zinc-binding domain-containing protein</fullName>
    </recommendedName>
</protein>
<organism evidence="1 2">
    <name type="scientific">Rubroshorea leprosula</name>
    <dbReference type="NCBI Taxonomy" id="152421"/>
    <lineage>
        <taxon>Eukaryota</taxon>
        <taxon>Viridiplantae</taxon>
        <taxon>Streptophyta</taxon>
        <taxon>Embryophyta</taxon>
        <taxon>Tracheophyta</taxon>
        <taxon>Spermatophyta</taxon>
        <taxon>Magnoliopsida</taxon>
        <taxon>eudicotyledons</taxon>
        <taxon>Gunneridae</taxon>
        <taxon>Pentapetalae</taxon>
        <taxon>rosids</taxon>
        <taxon>malvids</taxon>
        <taxon>Malvales</taxon>
        <taxon>Dipterocarpaceae</taxon>
        <taxon>Rubroshorea</taxon>
    </lineage>
</organism>
<sequence length="129" mass="14512">MCKHLWSIWQGNLIFGCNGLMQNAKVAAWGPHLMVASGRNSLGWNIPNSFRGSHPQLAEQICKLQTQSGADCVAWNRTTVPRHSFVLWLAARGRLKTNEQLVRRRLTIDALLNGPGYSMKQEELKKRSG</sequence>
<accession>A0AAV5LEA8</accession>
<evidence type="ECO:0000313" key="2">
    <source>
        <dbReference type="Proteomes" id="UP001054252"/>
    </source>
</evidence>
<evidence type="ECO:0008006" key="3">
    <source>
        <dbReference type="Google" id="ProtNLM"/>
    </source>
</evidence>